<keyword evidence="4" id="KW-1185">Reference proteome</keyword>
<name>A0ABU9VH09_9BACI</name>
<evidence type="ECO:0000313" key="3">
    <source>
        <dbReference type="EMBL" id="MEN0642915.1"/>
    </source>
</evidence>
<dbReference type="EMBL" id="JBCITK010000001">
    <property type="protein sequence ID" value="MEN0642915.1"/>
    <property type="molecule type" value="Genomic_DNA"/>
</dbReference>
<dbReference type="PANTHER" id="PTHR31088">
    <property type="entry name" value="MEMBRANE-ASSOCIATED PROTEIN VIPP1, CHLOROPLASTIC"/>
    <property type="match status" value="1"/>
</dbReference>
<evidence type="ECO:0000256" key="2">
    <source>
        <dbReference type="SAM" id="Coils"/>
    </source>
</evidence>
<evidence type="ECO:0000256" key="1">
    <source>
        <dbReference type="ARBA" id="ARBA00043985"/>
    </source>
</evidence>
<keyword evidence="2" id="KW-0175">Coiled coil</keyword>
<gene>
    <name evidence="3" type="ORF">MKY91_07125</name>
</gene>
<accession>A0ABU9VH09</accession>
<organism evidence="3 4">
    <name type="scientific">Alkalicoccobacillus gibsonii</name>
    <dbReference type="NCBI Taxonomy" id="79881"/>
    <lineage>
        <taxon>Bacteria</taxon>
        <taxon>Bacillati</taxon>
        <taxon>Bacillota</taxon>
        <taxon>Bacilli</taxon>
        <taxon>Bacillales</taxon>
        <taxon>Bacillaceae</taxon>
        <taxon>Alkalicoccobacillus</taxon>
    </lineage>
</organism>
<proteinExistence type="inferred from homology"/>
<dbReference type="InterPro" id="IPR007157">
    <property type="entry name" value="PspA_VIPP1"/>
</dbReference>
<dbReference type="Pfam" id="PF04012">
    <property type="entry name" value="PspA_IM30"/>
    <property type="match status" value="1"/>
</dbReference>
<reference evidence="3 4" key="1">
    <citation type="submission" date="2024-03" db="EMBL/GenBank/DDBJ databases">
        <title>Bacilli Hybrid Assemblies.</title>
        <authorList>
            <person name="Kovac J."/>
        </authorList>
    </citation>
    <scope>NUCLEOTIDE SEQUENCE [LARGE SCALE GENOMIC DNA]</scope>
    <source>
        <strain evidence="3 4">FSL R7-0666</strain>
    </source>
</reference>
<dbReference type="PANTHER" id="PTHR31088:SF6">
    <property type="entry name" value="PHAGE SHOCK PROTEIN A"/>
    <property type="match status" value="1"/>
</dbReference>
<dbReference type="Proteomes" id="UP001418796">
    <property type="component" value="Unassembled WGS sequence"/>
</dbReference>
<protein>
    <submittedName>
        <fullName evidence="3">PspA/IM30 family protein</fullName>
    </submittedName>
</protein>
<feature type="coiled-coil region" evidence="2">
    <location>
        <begin position="108"/>
        <end position="142"/>
    </location>
</feature>
<dbReference type="RefSeq" id="WP_343129930.1">
    <property type="nucleotide sequence ID" value="NZ_JBCITK010000001.1"/>
</dbReference>
<comment type="caution">
    <text evidence="3">The sequence shown here is derived from an EMBL/GenBank/DDBJ whole genome shotgun (WGS) entry which is preliminary data.</text>
</comment>
<feature type="coiled-coil region" evidence="2">
    <location>
        <begin position="175"/>
        <end position="202"/>
    </location>
</feature>
<evidence type="ECO:0000313" key="4">
    <source>
        <dbReference type="Proteomes" id="UP001418796"/>
    </source>
</evidence>
<comment type="similarity">
    <text evidence="1">Belongs to the PspA/Vipp/IM30 family.</text>
</comment>
<sequence>MSIFTRVERLVKASIHEGLERMEDPLALLKQEIRDTKQSIVKKKEQVTKQERMFQTFERAIETAGKLADKRQQQAEIAIEKQEEDFAKRALIDKRQALNEQQKFKALIDQNKQVILDLKTEIQELEISLKVKAEQKLELEQQKEADKAGAELKKMFSQTSHFASNESKELDQWSKAALEIENDNLKAEIEAELAQLKASKQG</sequence>